<dbReference type="GO" id="GO:0045505">
    <property type="term" value="F:dynein intermediate chain binding"/>
    <property type="evidence" value="ECO:0007669"/>
    <property type="project" value="TreeGrafter"/>
</dbReference>
<dbReference type="OrthoDB" id="10260741at2759"/>
<dbReference type="PANTHER" id="PTHR21255:SF7">
    <property type="entry name" value="DYNEIN LIGHT CHAIN TCTEX-TYPE PROTEIN 2B"/>
    <property type="match status" value="1"/>
</dbReference>
<protein>
    <submittedName>
        <fullName evidence="3">Tctex1 domain-containing protein 2</fullName>
    </submittedName>
</protein>
<dbReference type="InterPro" id="IPR005334">
    <property type="entry name" value="Tctex-1-like"/>
</dbReference>
<dbReference type="CDD" id="cd21459">
    <property type="entry name" value="DLC-like_TCTEX1D2"/>
    <property type="match status" value="1"/>
</dbReference>
<keyword evidence="4" id="KW-1185">Reference proteome</keyword>
<feature type="compositionally biased region" description="Basic and acidic residues" evidence="2">
    <location>
        <begin position="15"/>
        <end position="37"/>
    </location>
</feature>
<dbReference type="InterPro" id="IPR038586">
    <property type="entry name" value="Tctex-1-like_sf"/>
</dbReference>
<name>A0A310SJJ0_9HYME</name>
<sequence length="163" mass="18735">MAENIQSKATVASEKVQESREEVPDEENAQKDEKSRVNVEVLDDTETATPEQPVYQMRPQLHEKFKPLSAKEVIHNVLFDQLSAKTYNAQEAAQWTRDIADTIREKVKELKFKRYKYIVNVVLGEQHGAGVKMATRCIWDAEADSYAHDNFLNVRIAQVILIF</sequence>
<evidence type="ECO:0000313" key="3">
    <source>
        <dbReference type="EMBL" id="OAD59925.1"/>
    </source>
</evidence>
<evidence type="ECO:0000313" key="4">
    <source>
        <dbReference type="Proteomes" id="UP000250275"/>
    </source>
</evidence>
<dbReference type="GO" id="GO:0007018">
    <property type="term" value="P:microtubule-based movement"/>
    <property type="evidence" value="ECO:0007669"/>
    <property type="project" value="TreeGrafter"/>
</dbReference>
<reference evidence="3 4" key="1">
    <citation type="submission" date="2015-07" db="EMBL/GenBank/DDBJ databases">
        <title>The genome of Eufriesea mexicana.</title>
        <authorList>
            <person name="Pan H."/>
            <person name="Kapheim K."/>
        </authorList>
    </citation>
    <scope>NUCLEOTIDE SEQUENCE [LARGE SCALE GENOMIC DNA]</scope>
    <source>
        <strain evidence="3">0111107269</strain>
        <tissue evidence="3">Whole body</tissue>
    </source>
</reference>
<dbReference type="Proteomes" id="UP000250275">
    <property type="component" value="Unassembled WGS sequence"/>
</dbReference>
<dbReference type="PANTHER" id="PTHR21255">
    <property type="entry name" value="T-COMPLEX-ASSOCIATED-TESTIS-EXPRESSED 1/ DYNEIN LIGHT CHAIN"/>
    <property type="match status" value="1"/>
</dbReference>
<dbReference type="GO" id="GO:0005868">
    <property type="term" value="C:cytoplasmic dynein complex"/>
    <property type="evidence" value="ECO:0007669"/>
    <property type="project" value="TreeGrafter"/>
</dbReference>
<proteinExistence type="inferred from homology"/>
<evidence type="ECO:0000256" key="1">
    <source>
        <dbReference type="ARBA" id="ARBA00005361"/>
    </source>
</evidence>
<dbReference type="Pfam" id="PF03645">
    <property type="entry name" value="Tctex-1"/>
    <property type="match status" value="1"/>
</dbReference>
<dbReference type="AlphaFoldDB" id="A0A310SJJ0"/>
<dbReference type="EMBL" id="KQ760548">
    <property type="protein sequence ID" value="OAD59925.1"/>
    <property type="molecule type" value="Genomic_DNA"/>
</dbReference>
<gene>
    <name evidence="3" type="ORF">WN48_07983</name>
</gene>
<evidence type="ECO:0000256" key="2">
    <source>
        <dbReference type="SAM" id="MobiDB-lite"/>
    </source>
</evidence>
<dbReference type="Gene3D" id="3.30.1140.40">
    <property type="entry name" value="Tctex-1"/>
    <property type="match status" value="1"/>
</dbReference>
<accession>A0A310SJJ0</accession>
<feature type="region of interest" description="Disordered" evidence="2">
    <location>
        <begin position="1"/>
        <end position="50"/>
    </location>
</feature>
<dbReference type="GO" id="GO:0005737">
    <property type="term" value="C:cytoplasm"/>
    <property type="evidence" value="ECO:0007669"/>
    <property type="project" value="TreeGrafter"/>
</dbReference>
<organism evidence="3 4">
    <name type="scientific">Eufriesea mexicana</name>
    <dbReference type="NCBI Taxonomy" id="516756"/>
    <lineage>
        <taxon>Eukaryota</taxon>
        <taxon>Metazoa</taxon>
        <taxon>Ecdysozoa</taxon>
        <taxon>Arthropoda</taxon>
        <taxon>Hexapoda</taxon>
        <taxon>Insecta</taxon>
        <taxon>Pterygota</taxon>
        <taxon>Neoptera</taxon>
        <taxon>Endopterygota</taxon>
        <taxon>Hymenoptera</taxon>
        <taxon>Apocrita</taxon>
        <taxon>Aculeata</taxon>
        <taxon>Apoidea</taxon>
        <taxon>Anthophila</taxon>
        <taxon>Apidae</taxon>
        <taxon>Eufriesea</taxon>
    </lineage>
</organism>
<feature type="compositionally biased region" description="Polar residues" evidence="2">
    <location>
        <begin position="1"/>
        <end position="10"/>
    </location>
</feature>
<comment type="similarity">
    <text evidence="1">Belongs to the dynein light chain Tctex-type family.</text>
</comment>